<evidence type="ECO:0000313" key="2">
    <source>
        <dbReference type="EMBL" id="EXJ87829.1"/>
    </source>
</evidence>
<dbReference type="EMBL" id="AMWN01000004">
    <property type="protein sequence ID" value="EXJ87829.1"/>
    <property type="molecule type" value="Genomic_DNA"/>
</dbReference>
<reference evidence="2 3" key="1">
    <citation type="submission" date="2013-03" db="EMBL/GenBank/DDBJ databases">
        <title>The Genome Sequence of Capronia coronata CBS 617.96.</title>
        <authorList>
            <consortium name="The Broad Institute Genomics Platform"/>
            <person name="Cuomo C."/>
            <person name="de Hoog S."/>
            <person name="Gorbushina A."/>
            <person name="Walker B."/>
            <person name="Young S.K."/>
            <person name="Zeng Q."/>
            <person name="Gargeya S."/>
            <person name="Fitzgerald M."/>
            <person name="Haas B."/>
            <person name="Abouelleil A."/>
            <person name="Allen A.W."/>
            <person name="Alvarado L."/>
            <person name="Arachchi H.M."/>
            <person name="Berlin A.M."/>
            <person name="Chapman S.B."/>
            <person name="Gainer-Dewar J."/>
            <person name="Goldberg J."/>
            <person name="Griggs A."/>
            <person name="Gujja S."/>
            <person name="Hansen M."/>
            <person name="Howarth C."/>
            <person name="Imamovic A."/>
            <person name="Ireland A."/>
            <person name="Larimer J."/>
            <person name="McCowan C."/>
            <person name="Murphy C."/>
            <person name="Pearson M."/>
            <person name="Poon T.W."/>
            <person name="Priest M."/>
            <person name="Roberts A."/>
            <person name="Saif S."/>
            <person name="Shea T."/>
            <person name="Sisk P."/>
            <person name="Sykes S."/>
            <person name="Wortman J."/>
            <person name="Nusbaum C."/>
            <person name="Birren B."/>
        </authorList>
    </citation>
    <scope>NUCLEOTIDE SEQUENCE [LARGE SCALE GENOMIC DNA]</scope>
    <source>
        <strain evidence="2 3">CBS 617.96</strain>
    </source>
</reference>
<evidence type="ECO:0000313" key="3">
    <source>
        <dbReference type="Proteomes" id="UP000019484"/>
    </source>
</evidence>
<dbReference type="HOGENOM" id="CLU_1337390_0_0_1"/>
<gene>
    <name evidence="2" type="ORF">A1O1_04756</name>
</gene>
<dbReference type="OrthoDB" id="4155317at2759"/>
<dbReference type="Proteomes" id="UP000019484">
    <property type="component" value="Unassembled WGS sequence"/>
</dbReference>
<keyword evidence="1" id="KW-0472">Membrane</keyword>
<feature type="transmembrane region" description="Helical" evidence="1">
    <location>
        <begin position="62"/>
        <end position="86"/>
    </location>
</feature>
<organism evidence="2 3">
    <name type="scientific">Capronia coronata CBS 617.96</name>
    <dbReference type="NCBI Taxonomy" id="1182541"/>
    <lineage>
        <taxon>Eukaryota</taxon>
        <taxon>Fungi</taxon>
        <taxon>Dikarya</taxon>
        <taxon>Ascomycota</taxon>
        <taxon>Pezizomycotina</taxon>
        <taxon>Eurotiomycetes</taxon>
        <taxon>Chaetothyriomycetidae</taxon>
        <taxon>Chaetothyriales</taxon>
        <taxon>Herpotrichiellaceae</taxon>
        <taxon>Capronia</taxon>
    </lineage>
</organism>
<keyword evidence="1" id="KW-0812">Transmembrane</keyword>
<keyword evidence="1" id="KW-1133">Transmembrane helix</keyword>
<accession>W9YZX5</accession>
<proteinExistence type="predicted"/>
<sequence>MLGIEGLVDASFEGDRRWARAANWTGYAPWLVLMMAILSMIEIALGAVWISSMTRELNFAQVIQPLIVPGLCFFNTIPSLHLHVLARANPPRLALWFSATLSVVLFASALIFFGACVDNSDPRGGGPLQRNECPAGTGGRADIWDAMVALQLVSALMYAAVAAMAWKVNRVLEARDERIAAGVELVSQEEKERRESEARERWRYLSAG</sequence>
<name>W9YZX5_9EURO</name>
<feature type="transmembrane region" description="Helical" evidence="1">
    <location>
        <begin position="27"/>
        <end position="50"/>
    </location>
</feature>
<dbReference type="AlphaFoldDB" id="W9YZX5"/>
<keyword evidence="3" id="KW-1185">Reference proteome</keyword>
<feature type="transmembrane region" description="Helical" evidence="1">
    <location>
        <begin position="93"/>
        <end position="115"/>
    </location>
</feature>
<feature type="transmembrane region" description="Helical" evidence="1">
    <location>
        <begin position="146"/>
        <end position="166"/>
    </location>
</feature>
<evidence type="ECO:0008006" key="4">
    <source>
        <dbReference type="Google" id="ProtNLM"/>
    </source>
</evidence>
<protein>
    <recommendedName>
        <fullName evidence="4">MARVEL domain-containing protein</fullName>
    </recommendedName>
</protein>
<evidence type="ECO:0000256" key="1">
    <source>
        <dbReference type="SAM" id="Phobius"/>
    </source>
</evidence>
<comment type="caution">
    <text evidence="2">The sequence shown here is derived from an EMBL/GenBank/DDBJ whole genome shotgun (WGS) entry which is preliminary data.</text>
</comment>
<dbReference type="GeneID" id="19159634"/>
<dbReference type="RefSeq" id="XP_007723835.1">
    <property type="nucleotide sequence ID" value="XM_007725645.1"/>
</dbReference>